<reference evidence="1" key="1">
    <citation type="submission" date="2023-10" db="EMBL/GenBank/DDBJ databases">
        <title>Genome assemblies of two species of porcelain crab, Petrolisthes cinctipes and Petrolisthes manimaculis (Anomura: Porcellanidae).</title>
        <authorList>
            <person name="Angst P."/>
        </authorList>
    </citation>
    <scope>NUCLEOTIDE SEQUENCE</scope>
    <source>
        <strain evidence="1">PB745_01</strain>
        <tissue evidence="1">Gill</tissue>
    </source>
</reference>
<protein>
    <submittedName>
        <fullName evidence="1">Uncharacterized protein</fullName>
    </submittedName>
</protein>
<dbReference type="EMBL" id="JAWQEG010000904">
    <property type="protein sequence ID" value="KAK3884229.1"/>
    <property type="molecule type" value="Genomic_DNA"/>
</dbReference>
<dbReference type="AlphaFoldDB" id="A0AAE1KTE6"/>
<dbReference type="Proteomes" id="UP001286313">
    <property type="component" value="Unassembled WGS sequence"/>
</dbReference>
<sequence>MHLTWDQSRVGDSELHRRPWFVSREWANLPALTARYRRHRYWCWSNNGRGGDAVRVRRRRARPGPPCLTAILVGGRNR</sequence>
<accession>A0AAE1KTE6</accession>
<gene>
    <name evidence="1" type="ORF">Pcinc_011505</name>
</gene>
<evidence type="ECO:0000313" key="1">
    <source>
        <dbReference type="EMBL" id="KAK3884229.1"/>
    </source>
</evidence>
<comment type="caution">
    <text evidence="1">The sequence shown here is derived from an EMBL/GenBank/DDBJ whole genome shotgun (WGS) entry which is preliminary data.</text>
</comment>
<organism evidence="1 2">
    <name type="scientific">Petrolisthes cinctipes</name>
    <name type="common">Flat porcelain crab</name>
    <dbReference type="NCBI Taxonomy" id="88211"/>
    <lineage>
        <taxon>Eukaryota</taxon>
        <taxon>Metazoa</taxon>
        <taxon>Ecdysozoa</taxon>
        <taxon>Arthropoda</taxon>
        <taxon>Crustacea</taxon>
        <taxon>Multicrustacea</taxon>
        <taxon>Malacostraca</taxon>
        <taxon>Eumalacostraca</taxon>
        <taxon>Eucarida</taxon>
        <taxon>Decapoda</taxon>
        <taxon>Pleocyemata</taxon>
        <taxon>Anomura</taxon>
        <taxon>Galatheoidea</taxon>
        <taxon>Porcellanidae</taxon>
        <taxon>Petrolisthes</taxon>
    </lineage>
</organism>
<keyword evidence="2" id="KW-1185">Reference proteome</keyword>
<proteinExistence type="predicted"/>
<evidence type="ECO:0000313" key="2">
    <source>
        <dbReference type="Proteomes" id="UP001286313"/>
    </source>
</evidence>
<name>A0AAE1KTE6_PETCI</name>